<keyword evidence="3 4" id="KW-0862">Zinc</keyword>
<evidence type="ECO:0000259" key="6">
    <source>
        <dbReference type="Pfam" id="PF12165"/>
    </source>
</evidence>
<dbReference type="GO" id="GO:0042393">
    <property type="term" value="F:histone binding"/>
    <property type="evidence" value="ECO:0007669"/>
    <property type="project" value="UniProtKB-UniRule"/>
</dbReference>
<dbReference type="AlphaFoldDB" id="A0AAV8PB27"/>
<gene>
    <name evidence="7" type="ORF">OPV22_021422</name>
</gene>
<dbReference type="PANTHER" id="PTHR12321">
    <property type="entry name" value="CPG BINDING PROTEIN"/>
    <property type="match status" value="1"/>
</dbReference>
<evidence type="ECO:0000256" key="4">
    <source>
        <dbReference type="RuleBase" id="RU369089"/>
    </source>
</evidence>
<dbReference type="InterPro" id="IPR011011">
    <property type="entry name" value="Znf_FYVE_PHD"/>
</dbReference>
<keyword evidence="1 4" id="KW-0479">Metal-binding</keyword>
<keyword evidence="4" id="KW-0804">Transcription</keyword>
<dbReference type="Gene3D" id="3.30.40.10">
    <property type="entry name" value="Zinc/RING finger domain, C3HC4 (zinc finger)"/>
    <property type="match status" value="1"/>
</dbReference>
<feature type="domain" description="Alfin N-terminal" evidence="6">
    <location>
        <begin position="12"/>
        <end position="45"/>
    </location>
</feature>
<dbReference type="GO" id="GO:0000976">
    <property type="term" value="F:transcription cis-regulatory region binding"/>
    <property type="evidence" value="ECO:0007669"/>
    <property type="project" value="TreeGrafter"/>
</dbReference>
<evidence type="ECO:0000256" key="2">
    <source>
        <dbReference type="ARBA" id="ARBA00022771"/>
    </source>
</evidence>
<proteinExistence type="inferred from homology"/>
<dbReference type="SUPFAM" id="SSF57903">
    <property type="entry name" value="FYVE/PHD zinc finger"/>
    <property type="match status" value="1"/>
</dbReference>
<keyword evidence="4" id="KW-0156">Chromatin regulator</keyword>
<comment type="function">
    <text evidence="4">Histone-binding component that specifically recognizes H3 tails trimethylated on 'Lys-4' (H3K4me3), which mark transcription start sites of virtually all active genes.</text>
</comment>
<feature type="domain" description="PHD-type" evidence="5">
    <location>
        <begin position="131"/>
        <end position="157"/>
    </location>
</feature>
<dbReference type="GO" id="GO:0003712">
    <property type="term" value="F:transcription coregulator activity"/>
    <property type="evidence" value="ECO:0007669"/>
    <property type="project" value="TreeGrafter"/>
</dbReference>
<keyword evidence="4" id="KW-0539">Nucleus</keyword>
<reference evidence="7 8" key="1">
    <citation type="submission" date="2022-12" db="EMBL/GenBank/DDBJ databases">
        <title>Chromosome-scale assembly of the Ensete ventricosum genome.</title>
        <authorList>
            <person name="Dussert Y."/>
            <person name="Stocks J."/>
            <person name="Wendawek A."/>
            <person name="Woldeyes F."/>
            <person name="Nichols R.A."/>
            <person name="Borrell J.S."/>
        </authorList>
    </citation>
    <scope>NUCLEOTIDE SEQUENCE [LARGE SCALE GENOMIC DNA]</scope>
    <source>
        <strain evidence="8">cv. Maze</strain>
        <tissue evidence="7">Seeds</tissue>
    </source>
</reference>
<dbReference type="GO" id="GO:0006325">
    <property type="term" value="P:chromatin organization"/>
    <property type="evidence" value="ECO:0007669"/>
    <property type="project" value="UniProtKB-UniRule"/>
</dbReference>
<accession>A0AAV8PB27</accession>
<evidence type="ECO:0000313" key="7">
    <source>
        <dbReference type="EMBL" id="KAJ8477695.1"/>
    </source>
</evidence>
<keyword evidence="2 4" id="KW-0863">Zinc-finger</keyword>
<evidence type="ECO:0000259" key="5">
    <source>
        <dbReference type="Pfam" id="PF00628"/>
    </source>
</evidence>
<evidence type="ECO:0000256" key="3">
    <source>
        <dbReference type="ARBA" id="ARBA00022833"/>
    </source>
</evidence>
<comment type="caution">
    <text evidence="7">The sequence shown here is derived from an EMBL/GenBank/DDBJ whole genome shotgun (WGS) entry which is preliminary data.</text>
</comment>
<evidence type="ECO:0000256" key="1">
    <source>
        <dbReference type="ARBA" id="ARBA00022723"/>
    </source>
</evidence>
<name>A0AAV8PB27_ENSVE</name>
<dbReference type="PANTHER" id="PTHR12321:SF77">
    <property type="entry name" value="PHD FINGER PROTEIN ALFIN-LIKE 6"/>
    <property type="match status" value="1"/>
</dbReference>
<dbReference type="InterPro" id="IPR013083">
    <property type="entry name" value="Znf_RING/FYVE/PHD"/>
</dbReference>
<dbReference type="Proteomes" id="UP001222027">
    <property type="component" value="Unassembled WGS sequence"/>
</dbReference>
<keyword evidence="8" id="KW-1185">Reference proteome</keyword>
<evidence type="ECO:0000313" key="8">
    <source>
        <dbReference type="Proteomes" id="UP001222027"/>
    </source>
</evidence>
<comment type="domain">
    <text evidence="4">The PHD-type zinc finger mediates the binding to H3K4me3.</text>
</comment>
<dbReference type="InterPro" id="IPR019787">
    <property type="entry name" value="Znf_PHD-finger"/>
</dbReference>
<dbReference type="GO" id="GO:0008270">
    <property type="term" value="F:zinc ion binding"/>
    <property type="evidence" value="ECO:0007669"/>
    <property type="project" value="UniProtKB-KW"/>
</dbReference>
<protein>
    <recommendedName>
        <fullName evidence="4">PHD finger protein ALFIN-LIKE</fullName>
    </recommendedName>
</protein>
<keyword evidence="4" id="KW-0805">Transcription regulation</keyword>
<dbReference type="Pfam" id="PF12165">
    <property type="entry name" value="Alfin"/>
    <property type="match status" value="1"/>
</dbReference>
<organism evidence="7 8">
    <name type="scientific">Ensete ventricosum</name>
    <name type="common">Abyssinian banana</name>
    <name type="synonym">Musa ensete</name>
    <dbReference type="NCBI Taxonomy" id="4639"/>
    <lineage>
        <taxon>Eukaryota</taxon>
        <taxon>Viridiplantae</taxon>
        <taxon>Streptophyta</taxon>
        <taxon>Embryophyta</taxon>
        <taxon>Tracheophyta</taxon>
        <taxon>Spermatophyta</taxon>
        <taxon>Magnoliopsida</taxon>
        <taxon>Liliopsida</taxon>
        <taxon>Zingiberales</taxon>
        <taxon>Musaceae</taxon>
        <taxon>Ensete</taxon>
    </lineage>
</organism>
<dbReference type="Pfam" id="PF00628">
    <property type="entry name" value="PHD"/>
    <property type="match status" value="1"/>
</dbReference>
<comment type="subcellular location">
    <subcellularLocation>
        <location evidence="4">Nucleus</location>
    </subcellularLocation>
</comment>
<dbReference type="GO" id="GO:0006355">
    <property type="term" value="P:regulation of DNA-templated transcription"/>
    <property type="evidence" value="ECO:0007669"/>
    <property type="project" value="UniProtKB-UniRule"/>
</dbReference>
<comment type="similarity">
    <text evidence="4">Belongs to the Alfin family.</text>
</comment>
<sequence>MDEENIDYYVWTVDQIFRDFLGRRAGLIEALTILKKFHTKCDPAVKMAAKEETSGATRGKDDDRAVKLATSPVILPSSSAIVERYSFSLPPAFKSRSPLTSIEEEEDVENEAEQMAAAATHSVEDGCLMTPEYWIFCDECGKWYHGNCVRVTPERYKQLLRVPSQESDDLKPRPLFRSVDSSSLQLPKRVVVSS</sequence>
<dbReference type="InterPro" id="IPR045104">
    <property type="entry name" value="Alfin"/>
</dbReference>
<dbReference type="InterPro" id="IPR021998">
    <property type="entry name" value="Alfin_N"/>
</dbReference>
<dbReference type="GO" id="GO:0005634">
    <property type="term" value="C:nucleus"/>
    <property type="evidence" value="ECO:0007669"/>
    <property type="project" value="UniProtKB-SubCell"/>
</dbReference>
<comment type="subunit">
    <text evidence="4">Interacts with H3K4me3 and to a lesser extent with H3K4me2.</text>
</comment>
<dbReference type="EMBL" id="JAQQAF010000006">
    <property type="protein sequence ID" value="KAJ8477695.1"/>
    <property type="molecule type" value="Genomic_DNA"/>
</dbReference>